<evidence type="ECO:0000313" key="2">
    <source>
        <dbReference type="EMBL" id="QUD88867.1"/>
    </source>
</evidence>
<proteinExistence type="predicted"/>
<name>A0A975G1J5_9CAUL</name>
<keyword evidence="3" id="KW-1185">Reference proteome</keyword>
<keyword evidence="1" id="KW-0732">Signal</keyword>
<dbReference type="Proteomes" id="UP000676409">
    <property type="component" value="Chromosome"/>
</dbReference>
<dbReference type="EMBL" id="CP073078">
    <property type="protein sequence ID" value="QUD88867.1"/>
    <property type="molecule type" value="Genomic_DNA"/>
</dbReference>
<evidence type="ECO:0000256" key="1">
    <source>
        <dbReference type="SAM" id="SignalP"/>
    </source>
</evidence>
<gene>
    <name evidence="2" type="ORF">KCG34_02975</name>
</gene>
<feature type="chain" id="PRO_5037861739" description="Transporter" evidence="1">
    <location>
        <begin position="23"/>
        <end position="309"/>
    </location>
</feature>
<dbReference type="KEGG" id="caul:KCG34_02975"/>
<evidence type="ECO:0000313" key="3">
    <source>
        <dbReference type="Proteomes" id="UP000676409"/>
    </source>
</evidence>
<dbReference type="AlphaFoldDB" id="A0A975G1J5"/>
<dbReference type="RefSeq" id="WP_211938917.1">
    <property type="nucleotide sequence ID" value="NZ_CP073078.1"/>
</dbReference>
<dbReference type="PROSITE" id="PS51257">
    <property type="entry name" value="PROKAR_LIPOPROTEIN"/>
    <property type="match status" value="1"/>
</dbReference>
<evidence type="ECO:0008006" key="4">
    <source>
        <dbReference type="Google" id="ProtNLM"/>
    </source>
</evidence>
<feature type="signal peptide" evidence="1">
    <location>
        <begin position="1"/>
        <end position="22"/>
    </location>
</feature>
<reference evidence="2" key="1">
    <citation type="submission" date="2021-04" db="EMBL/GenBank/DDBJ databases">
        <title>The complete genome sequence of Caulobacter sp. S6.</title>
        <authorList>
            <person name="Tang Y."/>
            <person name="Ouyang W."/>
            <person name="Liu Q."/>
            <person name="Huang B."/>
            <person name="Guo Z."/>
            <person name="Lei P."/>
        </authorList>
    </citation>
    <scope>NUCLEOTIDE SEQUENCE</scope>
    <source>
        <strain evidence="2">S6</strain>
    </source>
</reference>
<organism evidence="2 3">
    <name type="scientific">Phenylobacterium montanum</name>
    <dbReference type="NCBI Taxonomy" id="2823693"/>
    <lineage>
        <taxon>Bacteria</taxon>
        <taxon>Pseudomonadati</taxon>
        <taxon>Pseudomonadota</taxon>
        <taxon>Alphaproteobacteria</taxon>
        <taxon>Caulobacterales</taxon>
        <taxon>Caulobacteraceae</taxon>
        <taxon>Phenylobacterium</taxon>
    </lineage>
</organism>
<sequence length="309" mass="33007">MHSKYAAATAALLALSLVPAMAQACACGCDQFDVGGPDMNPAGRGGEAFLEYDYADQSQNWSGDRSAPASQNADKEIRTHFVTAGLKSKLSQDWGVLVEAPIWSRTFRTETDAGTGVDRFSDTALGDMRVVATYTGLSKDQSSGLIVGLKLATGDWKHAGFDRDTEIGTGSTNLLLGGFHSGMLSRDGAWGYYARVLWDKPLAGQGGYLPGQEVTAAAGVSYDMPRFMTAPVHVIPLLQVLASTHARDGGRAANPADTGYTRMLLSPGIELTTDKWGLYADVEVPLYQHVNGNQLTAPVLAKLRASRRF</sequence>
<accession>A0A975G1J5</accession>
<protein>
    <recommendedName>
        <fullName evidence="4">Transporter</fullName>
    </recommendedName>
</protein>